<proteinExistence type="predicted"/>
<dbReference type="SUPFAM" id="SSF51735">
    <property type="entry name" value="NAD(P)-binding Rossmann-fold domains"/>
    <property type="match status" value="1"/>
</dbReference>
<dbReference type="InterPro" id="IPR036291">
    <property type="entry name" value="NAD(P)-bd_dom_sf"/>
</dbReference>
<evidence type="ECO:0000313" key="7">
    <source>
        <dbReference type="Proteomes" id="UP000245444"/>
    </source>
</evidence>
<feature type="domain" description="6-phosphogluconate dehydrogenase NADP-binding" evidence="4">
    <location>
        <begin position="3"/>
        <end position="168"/>
    </location>
</feature>
<dbReference type="InterPro" id="IPR015815">
    <property type="entry name" value="HIBADH-related"/>
</dbReference>
<dbReference type="InterPro" id="IPR006115">
    <property type="entry name" value="6PGDH_NADP-bd"/>
</dbReference>
<evidence type="ECO:0000259" key="4">
    <source>
        <dbReference type="Pfam" id="PF03446"/>
    </source>
</evidence>
<name>A0A2U8WJ01_9HYPH</name>
<dbReference type="PIRSF" id="PIRSF000103">
    <property type="entry name" value="HIBADH"/>
    <property type="match status" value="1"/>
</dbReference>
<evidence type="ECO:0000313" key="6">
    <source>
        <dbReference type="EMBL" id="AWN45538.1"/>
    </source>
</evidence>
<dbReference type="InterPro" id="IPR008927">
    <property type="entry name" value="6-PGluconate_DH-like_C_sf"/>
</dbReference>
<dbReference type="Gene3D" id="3.40.50.720">
    <property type="entry name" value="NAD(P)-binding Rossmann-like Domain"/>
    <property type="match status" value="1"/>
</dbReference>
<feature type="domain" description="3-hydroxyisobutyrate dehydrogenase-like NAD-binding" evidence="5">
    <location>
        <begin position="171"/>
        <end position="291"/>
    </location>
</feature>
<dbReference type="GO" id="GO:0050661">
    <property type="term" value="F:NADP binding"/>
    <property type="evidence" value="ECO:0007669"/>
    <property type="project" value="InterPro"/>
</dbReference>
<dbReference type="InterPro" id="IPR013328">
    <property type="entry name" value="6PGD_dom2"/>
</dbReference>
<keyword evidence="7" id="KW-1185">Reference proteome</keyword>
<dbReference type="SUPFAM" id="SSF48179">
    <property type="entry name" value="6-phosphogluconate dehydrogenase C-terminal domain-like"/>
    <property type="match status" value="1"/>
</dbReference>
<dbReference type="PROSITE" id="PS00895">
    <property type="entry name" value="3_HYDROXYISOBUT_DH"/>
    <property type="match status" value="1"/>
</dbReference>
<dbReference type="GO" id="GO:0051287">
    <property type="term" value="F:NAD binding"/>
    <property type="evidence" value="ECO:0007669"/>
    <property type="project" value="InterPro"/>
</dbReference>
<dbReference type="KEGG" id="mtea:DK419_03725"/>
<dbReference type="InterPro" id="IPR002204">
    <property type="entry name" value="3-OH-isobutyrate_DH-rel_CS"/>
</dbReference>
<dbReference type="AlphaFoldDB" id="A0A2U8WJ01"/>
<protein>
    <submittedName>
        <fullName evidence="6">3-hydroxyisobutyrate dehydrogenase</fullName>
    </submittedName>
</protein>
<dbReference type="PANTHER" id="PTHR22981">
    <property type="entry name" value="3-HYDROXYISOBUTYRATE DEHYDROGENASE-RELATED"/>
    <property type="match status" value="1"/>
</dbReference>
<evidence type="ECO:0000256" key="2">
    <source>
        <dbReference type="ARBA" id="ARBA00023027"/>
    </source>
</evidence>
<evidence type="ECO:0000256" key="1">
    <source>
        <dbReference type="ARBA" id="ARBA00023002"/>
    </source>
</evidence>
<dbReference type="RefSeq" id="WP_109957902.1">
    <property type="nucleotide sequence ID" value="NZ_CP029553.1"/>
</dbReference>
<dbReference type="Gene3D" id="1.10.1040.10">
    <property type="entry name" value="N-(1-d-carboxylethyl)-l-norvaline Dehydrogenase, domain 2"/>
    <property type="match status" value="1"/>
</dbReference>
<dbReference type="Proteomes" id="UP000245444">
    <property type="component" value="Chromosome"/>
</dbReference>
<dbReference type="Pfam" id="PF03446">
    <property type="entry name" value="NAD_binding_2"/>
    <property type="match status" value="1"/>
</dbReference>
<keyword evidence="2" id="KW-0520">NAD</keyword>
<dbReference type="GO" id="GO:0016616">
    <property type="term" value="F:oxidoreductase activity, acting on the CH-OH group of donors, NAD or NADP as acceptor"/>
    <property type="evidence" value="ECO:0007669"/>
    <property type="project" value="TreeGrafter"/>
</dbReference>
<dbReference type="GO" id="GO:0016054">
    <property type="term" value="P:organic acid catabolic process"/>
    <property type="evidence" value="ECO:0007669"/>
    <property type="project" value="UniProtKB-ARBA"/>
</dbReference>
<feature type="active site" evidence="3">
    <location>
        <position position="177"/>
    </location>
</feature>
<dbReference type="Pfam" id="PF14833">
    <property type="entry name" value="NAD_binding_11"/>
    <property type="match status" value="1"/>
</dbReference>
<accession>A0A2U8WJ01</accession>
<sequence>MRTIGVIGLGNMGRGMALSLRRRGFAVIGYDPAPAARAASAADGVAVAEGPRALWQACEAVVLSLPTPDVVEAVLLGSDGPLHGAKSGPDGKADLLVIDTSTSHPDVTRRIAAALEPAGIALVDAPVSGGPKGAHAATLTMVIGGSDAAVARAEPVLAAMSATRVHVGGVGAGHVTKLANNLLCAAHLITAAEAVRMARDAGVDPERLLAGINAGSGRSGVTQVNFPTWVLNGAFDSGFTMTLMRKDVRLAEALIGALDLDLPLSAEVGRLWRDSAATAPDDADFNAIVKLQLA</sequence>
<keyword evidence="1" id="KW-0560">Oxidoreductase</keyword>
<dbReference type="EMBL" id="CP029553">
    <property type="protein sequence ID" value="AWN45538.1"/>
    <property type="molecule type" value="Genomic_DNA"/>
</dbReference>
<dbReference type="PANTHER" id="PTHR22981:SF7">
    <property type="entry name" value="3-HYDROXYISOBUTYRATE DEHYDROGENASE, MITOCHONDRIAL"/>
    <property type="match status" value="1"/>
</dbReference>
<evidence type="ECO:0000259" key="5">
    <source>
        <dbReference type="Pfam" id="PF14833"/>
    </source>
</evidence>
<organism evidence="6 7">
    <name type="scientific">Methylobacterium terrae</name>
    <dbReference type="NCBI Taxonomy" id="2202827"/>
    <lineage>
        <taxon>Bacteria</taxon>
        <taxon>Pseudomonadati</taxon>
        <taxon>Pseudomonadota</taxon>
        <taxon>Alphaproteobacteria</taxon>
        <taxon>Hyphomicrobiales</taxon>
        <taxon>Methylobacteriaceae</taxon>
        <taxon>Methylobacterium</taxon>
    </lineage>
</organism>
<evidence type="ECO:0000256" key="3">
    <source>
        <dbReference type="PIRSR" id="PIRSR000103-1"/>
    </source>
</evidence>
<gene>
    <name evidence="6" type="ORF">DK419_03725</name>
</gene>
<reference evidence="6 7" key="1">
    <citation type="submission" date="2018-05" db="EMBL/GenBank/DDBJ databases">
        <title>Complete Genome Sequence of Methylobacterium sp. 17Sr1-28.</title>
        <authorList>
            <person name="Srinivasan S."/>
        </authorList>
    </citation>
    <scope>NUCLEOTIDE SEQUENCE [LARGE SCALE GENOMIC DNA]</scope>
    <source>
        <strain evidence="6 7">17Sr1-28</strain>
    </source>
</reference>
<dbReference type="OrthoDB" id="9812907at2"/>
<dbReference type="InterPro" id="IPR029154">
    <property type="entry name" value="HIBADH-like_NADP-bd"/>
</dbReference>